<evidence type="ECO:0000259" key="11">
    <source>
        <dbReference type="PROSITE" id="PS50991"/>
    </source>
</evidence>
<comment type="cofactor">
    <cofactor evidence="10">
        <name>Mg(2+)</name>
        <dbReference type="ChEBI" id="CHEBI:18420"/>
    </cofactor>
</comment>
<dbReference type="Proteomes" id="UP000287361">
    <property type="component" value="Unassembled WGS sequence"/>
</dbReference>
<comment type="subunit">
    <text evidence="10">Homodimer.</text>
</comment>
<comment type="catalytic activity">
    <reaction evidence="1 10">
        <text>3-methyl-2-oxobutanoate + acetyl-CoA + H2O = (2S)-2-isopropylmalate + CoA + H(+)</text>
        <dbReference type="Rhea" id="RHEA:21524"/>
        <dbReference type="ChEBI" id="CHEBI:1178"/>
        <dbReference type="ChEBI" id="CHEBI:11851"/>
        <dbReference type="ChEBI" id="CHEBI:15377"/>
        <dbReference type="ChEBI" id="CHEBI:15378"/>
        <dbReference type="ChEBI" id="CHEBI:57287"/>
        <dbReference type="ChEBI" id="CHEBI:57288"/>
        <dbReference type="EC" id="2.3.3.13"/>
    </reaction>
</comment>
<evidence type="ECO:0000256" key="6">
    <source>
        <dbReference type="ARBA" id="ARBA00022605"/>
    </source>
</evidence>
<dbReference type="CDD" id="cd07942">
    <property type="entry name" value="DRE_TIM_LeuA"/>
    <property type="match status" value="1"/>
</dbReference>
<feature type="binding site" evidence="10">
    <location>
        <position position="244"/>
    </location>
    <ligand>
        <name>Mg(2+)</name>
        <dbReference type="ChEBI" id="CHEBI:18420"/>
    </ligand>
</feature>
<dbReference type="GO" id="GO:0005737">
    <property type="term" value="C:cytoplasm"/>
    <property type="evidence" value="ECO:0007669"/>
    <property type="project" value="UniProtKB-SubCell"/>
</dbReference>
<dbReference type="Gene3D" id="3.30.160.270">
    <property type="match status" value="1"/>
</dbReference>
<dbReference type="GO" id="GO:0003852">
    <property type="term" value="F:2-isopropylmalate synthase activity"/>
    <property type="evidence" value="ECO:0007669"/>
    <property type="project" value="UniProtKB-UniRule"/>
</dbReference>
<keyword evidence="5 10" id="KW-0432">Leucine biosynthesis</keyword>
<comment type="caution">
    <text evidence="12">The sequence shown here is derived from an EMBL/GenBank/DDBJ whole genome shotgun (WGS) entry which is preliminary data.</text>
</comment>
<evidence type="ECO:0000256" key="4">
    <source>
        <dbReference type="ARBA" id="ARBA00012973"/>
    </source>
</evidence>
<dbReference type="NCBIfam" id="TIGR00970">
    <property type="entry name" value="leuA_yeast"/>
    <property type="match status" value="1"/>
</dbReference>
<dbReference type="InterPro" id="IPR036230">
    <property type="entry name" value="LeuA_allosteric_dom_sf"/>
</dbReference>
<evidence type="ECO:0000256" key="1">
    <source>
        <dbReference type="ARBA" id="ARBA00000064"/>
    </source>
</evidence>
<evidence type="ECO:0000256" key="7">
    <source>
        <dbReference type="ARBA" id="ARBA00022679"/>
    </source>
</evidence>
<dbReference type="GO" id="GO:0003985">
    <property type="term" value="F:acetyl-CoA C-acetyltransferase activity"/>
    <property type="evidence" value="ECO:0007669"/>
    <property type="project" value="UniProtKB-UniRule"/>
</dbReference>
<proteinExistence type="inferred from homology"/>
<evidence type="ECO:0000256" key="10">
    <source>
        <dbReference type="HAMAP-Rule" id="MF_00572"/>
    </source>
</evidence>
<dbReference type="InterPro" id="IPR039371">
    <property type="entry name" value="LeuA_N_DRE-TIM"/>
</dbReference>
<keyword evidence="9 10" id="KW-0100">Branched-chain amino acid biosynthesis</keyword>
<dbReference type="InterPro" id="IPR005668">
    <property type="entry name" value="IPM_Synthase"/>
</dbReference>
<comment type="subcellular location">
    <subcellularLocation>
        <location evidence="10">Cytoplasm</location>
    </subcellularLocation>
</comment>
<keyword evidence="6 10" id="KW-0028">Amino-acid biosynthesis</keyword>
<dbReference type="SMART" id="SM00917">
    <property type="entry name" value="LeuA_dimer"/>
    <property type="match status" value="1"/>
</dbReference>
<dbReference type="GO" id="GO:0009098">
    <property type="term" value="P:L-leucine biosynthetic process"/>
    <property type="evidence" value="ECO:0007669"/>
    <property type="project" value="UniProtKB-UniRule"/>
</dbReference>
<dbReference type="PROSITE" id="PS00816">
    <property type="entry name" value="AIPM_HOMOCIT_SYNTH_2"/>
    <property type="match status" value="1"/>
</dbReference>
<dbReference type="GO" id="GO:0000287">
    <property type="term" value="F:magnesium ion binding"/>
    <property type="evidence" value="ECO:0007669"/>
    <property type="project" value="UniProtKB-UniRule"/>
</dbReference>
<dbReference type="InterPro" id="IPR013785">
    <property type="entry name" value="Aldolase_TIM"/>
</dbReference>
<reference evidence="12 13" key="1">
    <citation type="submission" date="2018-10" db="EMBL/GenBank/DDBJ databases">
        <title>Draft Genome Sequence of Anaerotignum sp. KCTC 15736.</title>
        <authorList>
            <person name="Choi S.H."/>
            <person name="Kim J.S."/>
            <person name="Kang S.W."/>
            <person name="Lee J.S."/>
            <person name="Park S.H."/>
        </authorList>
    </citation>
    <scope>NUCLEOTIDE SEQUENCE [LARGE SCALE GENOMIC DNA]</scope>
    <source>
        <strain evidence="12 13">KCTC 15736</strain>
    </source>
</reference>
<organism evidence="12 13">
    <name type="scientific">Anaerotignum faecicola</name>
    <dbReference type="NCBI Taxonomy" id="2358141"/>
    <lineage>
        <taxon>Bacteria</taxon>
        <taxon>Bacillati</taxon>
        <taxon>Bacillota</taxon>
        <taxon>Clostridia</taxon>
        <taxon>Lachnospirales</taxon>
        <taxon>Anaerotignaceae</taxon>
        <taxon>Anaerotignum</taxon>
    </lineage>
</organism>
<dbReference type="Pfam" id="PF00682">
    <property type="entry name" value="HMGL-like"/>
    <property type="match status" value="1"/>
</dbReference>
<dbReference type="EC" id="2.3.3.13" evidence="4 10"/>
<dbReference type="SUPFAM" id="SSF110921">
    <property type="entry name" value="2-isopropylmalate synthase LeuA, allosteric (dimerisation) domain"/>
    <property type="match status" value="1"/>
</dbReference>
<feature type="binding site" evidence="10">
    <location>
        <position position="38"/>
    </location>
    <ligand>
        <name>Mg(2+)</name>
        <dbReference type="ChEBI" id="CHEBI:18420"/>
    </ligand>
</feature>
<evidence type="ECO:0000313" key="13">
    <source>
        <dbReference type="Proteomes" id="UP000287361"/>
    </source>
</evidence>
<keyword evidence="13" id="KW-1185">Reference proteome</keyword>
<evidence type="ECO:0000256" key="9">
    <source>
        <dbReference type="ARBA" id="ARBA00023304"/>
    </source>
</evidence>
<dbReference type="InterPro" id="IPR013709">
    <property type="entry name" value="2-isopropylmalate_synth_dimer"/>
</dbReference>
<sequence>MMNYTKYRPYPTMDMPNRKWPNNTITKAPVWCSVDMRDGNQSLEIPMNLPEKLKFFQFLVDTGFKEIEIGFPAASDTEFEFARCLIDNNLIPDDVTVQVLTQSRPHIIHKTFEALKGAKKAIVHLYNSTSTLQRDVVFGNSMQETIDLAVAGAKQIKEEAAAIPETEFFFEYSPESFTGTEMPFAVEICNAVLDVWEPTPDHKAIINLPSTVEMATPNIYADQIEYCCENLKYRNSIYVSLHAHNDRGTAVAATELAMLAGADRVEGTLFGNGERTGNTDIMNVAMNIFSQGIDPELDFSHIDEAVKIYEESTRMSISPRHPYAGSLVYTAFSGSHQDAIRKGMEAMKQHPDHWEVPYLPIDPMDVGRNYDPIVRINSQSGKGGVAFVLEQNFGLYLPKAFQQDFSTVTTSMSDRQHKDLTPADIYEAFIDHYVDGRAPLELVTYKEIVLKNHEDVAIEAECNFNGKPLTLKGTGNGIISALCHAIEDYFHIVMEVVDYREHSMSHGTKSRAISYIQIADNEGGIYFGAGTSSNITKSGLRAVVSTTNKIIR</sequence>
<keyword evidence="10" id="KW-0963">Cytoplasm</keyword>
<evidence type="ECO:0000256" key="2">
    <source>
        <dbReference type="ARBA" id="ARBA00004689"/>
    </source>
</evidence>
<dbReference type="Gene3D" id="3.20.20.70">
    <property type="entry name" value="Aldolase class I"/>
    <property type="match status" value="1"/>
</dbReference>
<accession>A0A401LE76</accession>
<protein>
    <recommendedName>
        <fullName evidence="4 10">2-isopropylmalate synthase</fullName>
        <ecNumber evidence="4 10">2.3.3.13</ecNumber>
    </recommendedName>
    <alternativeName>
        <fullName evidence="10">Alpha-IPM synthase</fullName>
    </alternativeName>
    <alternativeName>
        <fullName evidence="10">Alpha-isopropylmalate synthase</fullName>
    </alternativeName>
</protein>
<dbReference type="SUPFAM" id="SSF89000">
    <property type="entry name" value="post-HMGL domain-like"/>
    <property type="match status" value="1"/>
</dbReference>
<feature type="binding site" evidence="10">
    <location>
        <position position="242"/>
    </location>
    <ligand>
        <name>Mg(2+)</name>
        <dbReference type="ChEBI" id="CHEBI:18420"/>
    </ligand>
</feature>
<dbReference type="InterPro" id="IPR054692">
    <property type="entry name" value="LeuA-like_post-cat"/>
</dbReference>
<feature type="binding site" evidence="10">
    <location>
        <position position="278"/>
    </location>
    <ligand>
        <name>Mg(2+)</name>
        <dbReference type="ChEBI" id="CHEBI:18420"/>
    </ligand>
</feature>
<name>A0A401LE76_9FIRM</name>
<evidence type="ECO:0000256" key="3">
    <source>
        <dbReference type="ARBA" id="ARBA00009767"/>
    </source>
</evidence>
<keyword evidence="8 10" id="KW-0479">Metal-binding</keyword>
<dbReference type="EMBL" id="BHVZ01000002">
    <property type="protein sequence ID" value="GCB29705.1"/>
    <property type="molecule type" value="Genomic_DNA"/>
</dbReference>
<feature type="domain" description="Pyruvate carboxyltransferase" evidence="11">
    <location>
        <begin position="29"/>
        <end position="303"/>
    </location>
</feature>
<gene>
    <name evidence="10 12" type="primary">leuA</name>
    <name evidence="12" type="ORF">KGMB03357_13660</name>
</gene>
<comment type="pathway">
    <text evidence="2 10">Amino-acid biosynthesis; L-leucine biosynthesis; L-leucine from 3-methyl-2-oxobutanoate: step 1/4.</text>
</comment>
<dbReference type="NCBIfam" id="NF002991">
    <property type="entry name" value="PRK03739.1"/>
    <property type="match status" value="1"/>
</dbReference>
<dbReference type="PROSITE" id="PS50991">
    <property type="entry name" value="PYR_CT"/>
    <property type="match status" value="1"/>
</dbReference>
<comment type="similarity">
    <text evidence="3 10">Belongs to the alpha-IPM synthase/homocitrate synthase family. LeuA type 2 subfamily.</text>
</comment>
<dbReference type="SUPFAM" id="SSF51569">
    <property type="entry name" value="Aldolase"/>
    <property type="match status" value="1"/>
</dbReference>
<comment type="function">
    <text evidence="10">Catalyzes the condensation of the acetyl group of acetyl-CoA with 3-methyl-2-oxobutanoate (2-ketoisovalerate) to form 3-carboxy-3-hydroxy-4-methylpentanoate (2-isopropylmalate).</text>
</comment>
<dbReference type="AlphaFoldDB" id="A0A401LE76"/>
<dbReference type="PANTHER" id="PTHR46911">
    <property type="match status" value="1"/>
</dbReference>
<dbReference type="InterPro" id="IPR000891">
    <property type="entry name" value="PYR_CT"/>
</dbReference>
<evidence type="ECO:0000313" key="12">
    <source>
        <dbReference type="EMBL" id="GCB29705.1"/>
    </source>
</evidence>
<dbReference type="Pfam" id="PF08502">
    <property type="entry name" value="LeuA_dimer"/>
    <property type="match status" value="1"/>
</dbReference>
<dbReference type="UniPathway" id="UPA00048">
    <property type="reaction ID" value="UER00070"/>
</dbReference>
<dbReference type="Pfam" id="PF22615">
    <property type="entry name" value="IPMS_D2"/>
    <property type="match status" value="1"/>
</dbReference>
<feature type="region of interest" description="Regulatory domain" evidence="10">
    <location>
        <begin position="436"/>
        <end position="552"/>
    </location>
</feature>
<dbReference type="HAMAP" id="MF_00572">
    <property type="entry name" value="LeuA_type2"/>
    <property type="match status" value="1"/>
</dbReference>
<dbReference type="InterPro" id="IPR002034">
    <property type="entry name" value="AIPM/Hcit_synth_CS"/>
</dbReference>
<keyword evidence="10" id="KW-0460">Magnesium</keyword>
<evidence type="ECO:0000256" key="5">
    <source>
        <dbReference type="ARBA" id="ARBA00022430"/>
    </source>
</evidence>
<keyword evidence="7 10" id="KW-0808">Transferase</keyword>
<dbReference type="PANTHER" id="PTHR46911:SF1">
    <property type="entry name" value="2-ISOPROPYLMALATE SYNTHASE"/>
    <property type="match status" value="1"/>
</dbReference>
<evidence type="ECO:0000256" key="8">
    <source>
        <dbReference type="ARBA" id="ARBA00022723"/>
    </source>
</evidence>